<sequence>MIKGKAIQETSVIHSTNHFVLLTTDPLFFLQKLIRSGCSFFCPKSMRTDPNMDPNTNLSNVFDFPDLPMALPKIEIPDTPEFPMHSPSLDLQHFDPPRNLVPHLARRWSCDDSKHAVDELPASYYHNLGFALHNHIQMSNQRYLSDFNCPSTVSPIPSAHDSGQLPPLSPYDHIGVQDQHLFSSHAYGNSMIPDSSYFDNGSRSISAPTIGNPVIITSAISSGNSQSCGGKRRFRTNFTEHQSLFLEDSFKESHYPDHKAKRHMADFLNIPEDRITVWFQNRRAKWRRKEHRQRDRNRSTETFSNTPNTSFDYPCFAGHSNQEADVKPMPAIYPDPAQQGSHDQFQLPPLSDATAAFLQNLD</sequence>
<feature type="DNA-binding region" description="Homeobox" evidence="5">
    <location>
        <begin position="231"/>
        <end position="290"/>
    </location>
</feature>
<keyword evidence="4 5" id="KW-0539">Nucleus</keyword>
<dbReference type="GO" id="GO:0000977">
    <property type="term" value="F:RNA polymerase II transcription regulatory region sequence-specific DNA binding"/>
    <property type="evidence" value="ECO:0007669"/>
    <property type="project" value="TreeGrafter"/>
</dbReference>
<proteinExistence type="predicted"/>
<name>A0A2G5T106_9PELO</name>
<dbReference type="SMART" id="SM00389">
    <property type="entry name" value="HOX"/>
    <property type="match status" value="1"/>
</dbReference>
<dbReference type="InterPro" id="IPR050649">
    <property type="entry name" value="Paired_Homeobox_TFs"/>
</dbReference>
<reference evidence="10" key="1">
    <citation type="submission" date="2017-10" db="EMBL/GenBank/DDBJ databases">
        <title>Rapid genome shrinkage in a self-fertile nematode reveals novel sperm competition proteins.</title>
        <authorList>
            <person name="Yin D."/>
            <person name="Schwarz E.M."/>
            <person name="Thomas C.G."/>
            <person name="Felde R.L."/>
            <person name="Korf I.F."/>
            <person name="Cutter A.D."/>
            <person name="Schartner C.M."/>
            <person name="Ralston E.J."/>
            <person name="Meyer B.J."/>
            <person name="Haag E.S."/>
        </authorList>
    </citation>
    <scope>NUCLEOTIDE SEQUENCE [LARGE SCALE GENOMIC DNA]</scope>
    <source>
        <strain evidence="10">JU1422</strain>
    </source>
</reference>
<evidence type="ECO:0000313" key="10">
    <source>
        <dbReference type="Proteomes" id="UP000230233"/>
    </source>
</evidence>
<comment type="caution">
    <text evidence="9">The sequence shown here is derived from an EMBL/GenBank/DDBJ whole genome shotgun (WGS) entry which is preliminary data.</text>
</comment>
<feature type="region of interest" description="Disordered" evidence="7">
    <location>
        <begin position="287"/>
        <end position="306"/>
    </location>
</feature>
<evidence type="ECO:0000256" key="4">
    <source>
        <dbReference type="ARBA" id="ARBA00023242"/>
    </source>
</evidence>
<organism evidence="9 10">
    <name type="scientific">Caenorhabditis nigoni</name>
    <dbReference type="NCBI Taxonomy" id="1611254"/>
    <lineage>
        <taxon>Eukaryota</taxon>
        <taxon>Metazoa</taxon>
        <taxon>Ecdysozoa</taxon>
        <taxon>Nematoda</taxon>
        <taxon>Chromadorea</taxon>
        <taxon>Rhabditida</taxon>
        <taxon>Rhabditina</taxon>
        <taxon>Rhabditomorpha</taxon>
        <taxon>Rhabditoidea</taxon>
        <taxon>Rhabditidae</taxon>
        <taxon>Peloderinae</taxon>
        <taxon>Caenorhabditis</taxon>
    </lineage>
</organism>
<dbReference type="Proteomes" id="UP000230233">
    <property type="component" value="Chromosome X"/>
</dbReference>
<evidence type="ECO:0000313" key="9">
    <source>
        <dbReference type="EMBL" id="PIC20819.1"/>
    </source>
</evidence>
<dbReference type="InterPro" id="IPR009057">
    <property type="entry name" value="Homeodomain-like_sf"/>
</dbReference>
<evidence type="ECO:0000256" key="1">
    <source>
        <dbReference type="ARBA" id="ARBA00004123"/>
    </source>
</evidence>
<keyword evidence="2 5" id="KW-0238">DNA-binding</keyword>
<feature type="region of interest" description="Disordered" evidence="7">
    <location>
        <begin position="326"/>
        <end position="351"/>
    </location>
</feature>
<evidence type="ECO:0000256" key="7">
    <source>
        <dbReference type="SAM" id="MobiDB-lite"/>
    </source>
</evidence>
<dbReference type="EMBL" id="PDUG01000006">
    <property type="protein sequence ID" value="PIC20819.1"/>
    <property type="molecule type" value="Genomic_DNA"/>
</dbReference>
<evidence type="ECO:0000256" key="5">
    <source>
        <dbReference type="PROSITE-ProRule" id="PRU00108"/>
    </source>
</evidence>
<dbReference type="CDD" id="cd00086">
    <property type="entry name" value="homeodomain"/>
    <property type="match status" value="1"/>
</dbReference>
<dbReference type="PROSITE" id="PS00027">
    <property type="entry name" value="HOMEOBOX_1"/>
    <property type="match status" value="1"/>
</dbReference>
<feature type="domain" description="Homeobox" evidence="8">
    <location>
        <begin position="229"/>
        <end position="289"/>
    </location>
</feature>
<dbReference type="SUPFAM" id="SSF46689">
    <property type="entry name" value="Homeodomain-like"/>
    <property type="match status" value="1"/>
</dbReference>
<keyword evidence="10" id="KW-1185">Reference proteome</keyword>
<comment type="subcellular location">
    <subcellularLocation>
        <location evidence="1 5 6">Nucleus</location>
    </subcellularLocation>
</comment>
<dbReference type="GO" id="GO:0000981">
    <property type="term" value="F:DNA-binding transcription factor activity, RNA polymerase II-specific"/>
    <property type="evidence" value="ECO:0007669"/>
    <property type="project" value="InterPro"/>
</dbReference>
<dbReference type="OrthoDB" id="6159439at2759"/>
<dbReference type="PANTHER" id="PTHR24329">
    <property type="entry name" value="HOMEOBOX PROTEIN ARISTALESS"/>
    <property type="match status" value="1"/>
</dbReference>
<dbReference type="Pfam" id="PF00046">
    <property type="entry name" value="Homeodomain"/>
    <property type="match status" value="1"/>
</dbReference>
<evidence type="ECO:0000256" key="2">
    <source>
        <dbReference type="ARBA" id="ARBA00023125"/>
    </source>
</evidence>
<dbReference type="PANTHER" id="PTHR24329:SF556">
    <property type="entry name" value="HOMEOBOX PROTEIN DSC-1"/>
    <property type="match status" value="1"/>
</dbReference>
<dbReference type="Gene3D" id="1.10.10.60">
    <property type="entry name" value="Homeodomain-like"/>
    <property type="match status" value="1"/>
</dbReference>
<dbReference type="AlphaFoldDB" id="A0A2G5T106"/>
<dbReference type="PROSITE" id="PS50071">
    <property type="entry name" value="HOMEOBOX_2"/>
    <property type="match status" value="1"/>
</dbReference>
<keyword evidence="3 5" id="KW-0371">Homeobox</keyword>
<evidence type="ECO:0000256" key="6">
    <source>
        <dbReference type="RuleBase" id="RU000682"/>
    </source>
</evidence>
<evidence type="ECO:0000256" key="3">
    <source>
        <dbReference type="ARBA" id="ARBA00023155"/>
    </source>
</evidence>
<dbReference type="InterPro" id="IPR017970">
    <property type="entry name" value="Homeobox_CS"/>
</dbReference>
<dbReference type="GO" id="GO:0005634">
    <property type="term" value="C:nucleus"/>
    <property type="evidence" value="ECO:0007669"/>
    <property type="project" value="UniProtKB-SubCell"/>
</dbReference>
<dbReference type="STRING" id="1611254.A0A2G5T106"/>
<evidence type="ECO:0000259" key="8">
    <source>
        <dbReference type="PROSITE" id="PS50071"/>
    </source>
</evidence>
<accession>A0A2G5T106</accession>
<protein>
    <recommendedName>
        <fullName evidence="8">Homeobox domain-containing protein</fullName>
    </recommendedName>
</protein>
<gene>
    <name evidence="9" type="primary">Cni-dsc-1</name>
    <name evidence="9" type="synonym">Cnig_chr_X.g25879</name>
    <name evidence="9" type="ORF">B9Z55_025879</name>
</gene>
<dbReference type="FunFam" id="1.10.10.60:FF:000777">
    <property type="entry name" value="Homeobox protein dsc-1"/>
    <property type="match status" value="1"/>
</dbReference>
<dbReference type="InterPro" id="IPR001356">
    <property type="entry name" value="HD"/>
</dbReference>